<evidence type="ECO:0000256" key="2">
    <source>
        <dbReference type="ARBA" id="ARBA00022679"/>
    </source>
</evidence>
<sequence>MTEKIVMIDTGWNFDNSYARLPEALFSKVSLNPVALPRLAVLNESLADSLGLNVEALRSKDAIAELAGNRVPDGASPIAQAYAGHQFGHFTMLGDGRAILLGEQITPRGDRVDIQLKGSGRTPYSRRGDGRAALGPMLREYIISEAMHALGIETTRSLAVVTTGEPVYRETELPGAVLTRTAASHIRVGTFQYAAARGDVEVLRALADYTLQRHFPDVDGGENRYAAFLREVIKRQASLIAKWQLVGFIHGVMNTDNMAISGETIDYGPCAFMDVYDPETVFSSIDTYGRYAYGNQPTIAAWNLARFAESLLPLLHTDTDQAIQLAETEIAEFQQLYRGHWLSGMRRKLGLVNEESEDAALIEDLLGLMHKYEADYTNTFRALASEEREASSLFEAEPFAEWETKWRARLDRQPESKDASRELMNSSNPAVIPRNHRVEEALDAAVNDHDFTVMERLLDVLAKPYEASPDRSVYCAPPRPSGRPYRTYCGT</sequence>
<keyword evidence="3 8" id="KW-0548">Nucleotidyltransferase</keyword>
<keyword evidence="5 8" id="KW-0547">Nucleotide-binding</keyword>
<keyword evidence="10" id="KW-1185">Reference proteome</keyword>
<dbReference type="EC" id="2.7.7.-" evidence="8"/>
<feature type="binding site" evidence="8">
    <location>
        <position position="180"/>
    </location>
    <ligand>
        <name>ATP</name>
        <dbReference type="ChEBI" id="CHEBI:30616"/>
    </ligand>
</feature>
<keyword evidence="2 8" id="KW-0808">Transferase</keyword>
<gene>
    <name evidence="8" type="primary">ydiU</name>
    <name evidence="8" type="synonym">selO</name>
    <name evidence="9" type="ORF">ACFFK0_08570</name>
</gene>
<feature type="binding site" evidence="8">
    <location>
        <position position="96"/>
    </location>
    <ligand>
        <name>ATP</name>
        <dbReference type="ChEBI" id="CHEBI:30616"/>
    </ligand>
</feature>
<keyword evidence="8" id="KW-0464">Manganese</keyword>
<dbReference type="EMBL" id="JBHLWN010000031">
    <property type="protein sequence ID" value="MFC0212514.1"/>
    <property type="molecule type" value="Genomic_DNA"/>
</dbReference>
<dbReference type="NCBIfam" id="NF000658">
    <property type="entry name" value="PRK00029.1"/>
    <property type="match status" value="1"/>
</dbReference>
<dbReference type="InterPro" id="IPR003846">
    <property type="entry name" value="SelO"/>
</dbReference>
<feature type="binding site" evidence="8">
    <location>
        <position position="97"/>
    </location>
    <ligand>
        <name>ATP</name>
        <dbReference type="ChEBI" id="CHEBI:30616"/>
    </ligand>
</feature>
<evidence type="ECO:0000256" key="1">
    <source>
        <dbReference type="ARBA" id="ARBA00009747"/>
    </source>
</evidence>
<evidence type="ECO:0000256" key="7">
    <source>
        <dbReference type="ARBA" id="ARBA00022842"/>
    </source>
</evidence>
<comment type="catalytic activity">
    <reaction evidence="8">
        <text>L-seryl-[protein] + UTP = O-(5'-uridylyl)-L-seryl-[protein] + diphosphate</text>
        <dbReference type="Rhea" id="RHEA:64604"/>
        <dbReference type="Rhea" id="RHEA-COMP:9863"/>
        <dbReference type="Rhea" id="RHEA-COMP:16635"/>
        <dbReference type="ChEBI" id="CHEBI:29999"/>
        <dbReference type="ChEBI" id="CHEBI:33019"/>
        <dbReference type="ChEBI" id="CHEBI:46398"/>
        <dbReference type="ChEBI" id="CHEBI:156051"/>
    </reaction>
</comment>
<evidence type="ECO:0000313" key="9">
    <source>
        <dbReference type="EMBL" id="MFC0212514.1"/>
    </source>
</evidence>
<dbReference type="Proteomes" id="UP001589776">
    <property type="component" value="Unassembled WGS sequence"/>
</dbReference>
<feature type="binding site" evidence="8">
    <location>
        <position position="130"/>
    </location>
    <ligand>
        <name>ATP</name>
        <dbReference type="ChEBI" id="CHEBI:30616"/>
    </ligand>
</feature>
<evidence type="ECO:0000256" key="8">
    <source>
        <dbReference type="HAMAP-Rule" id="MF_00692"/>
    </source>
</evidence>
<proteinExistence type="inferred from homology"/>
<dbReference type="RefSeq" id="WP_377469695.1">
    <property type="nucleotide sequence ID" value="NZ_JBHLWN010000031.1"/>
</dbReference>
<accession>A0ABV6DIQ4</accession>
<feature type="binding site" evidence="8">
    <location>
        <position position="266"/>
    </location>
    <ligand>
        <name>ATP</name>
        <dbReference type="ChEBI" id="CHEBI:30616"/>
    </ligand>
</feature>
<comment type="catalytic activity">
    <reaction evidence="8">
        <text>L-tyrosyl-[protein] + ATP = O-(5'-adenylyl)-L-tyrosyl-[protein] + diphosphate</text>
        <dbReference type="Rhea" id="RHEA:54288"/>
        <dbReference type="Rhea" id="RHEA-COMP:10136"/>
        <dbReference type="Rhea" id="RHEA-COMP:13846"/>
        <dbReference type="ChEBI" id="CHEBI:30616"/>
        <dbReference type="ChEBI" id="CHEBI:33019"/>
        <dbReference type="ChEBI" id="CHEBI:46858"/>
        <dbReference type="ChEBI" id="CHEBI:83624"/>
        <dbReference type="EC" id="2.7.7.108"/>
    </reaction>
</comment>
<feature type="binding site" evidence="8">
    <location>
        <position position="117"/>
    </location>
    <ligand>
        <name>ATP</name>
        <dbReference type="ChEBI" id="CHEBI:30616"/>
    </ligand>
</feature>
<comment type="function">
    <text evidence="8">Nucleotidyltransferase involved in the post-translational modification of proteins. It can catalyze the addition of adenosine monophosphate (AMP) or uridine monophosphate (UMP) to a protein, resulting in modifications known as AMPylation and UMPylation.</text>
</comment>
<keyword evidence="4 8" id="KW-0479">Metal-binding</keyword>
<evidence type="ECO:0000256" key="5">
    <source>
        <dbReference type="ARBA" id="ARBA00022741"/>
    </source>
</evidence>
<name>A0ABV6DIQ4_9BACL</name>
<dbReference type="PANTHER" id="PTHR12153:SF15">
    <property type="entry name" value="PROTEIN ADENYLYLTRANSFERASE SELO, MITOCHONDRIAL"/>
    <property type="match status" value="1"/>
</dbReference>
<feature type="binding site" evidence="8">
    <location>
        <position position="266"/>
    </location>
    <ligand>
        <name>Mg(2+)</name>
        <dbReference type="ChEBI" id="CHEBI:18420"/>
    </ligand>
</feature>
<dbReference type="HAMAP" id="MF_00692">
    <property type="entry name" value="SelO"/>
    <property type="match status" value="1"/>
</dbReference>
<organism evidence="9 10">
    <name type="scientific">Paenibacillus chartarius</name>
    <dbReference type="NCBI Taxonomy" id="747481"/>
    <lineage>
        <taxon>Bacteria</taxon>
        <taxon>Bacillati</taxon>
        <taxon>Bacillota</taxon>
        <taxon>Bacilli</taxon>
        <taxon>Bacillales</taxon>
        <taxon>Paenibacillaceae</taxon>
        <taxon>Paenibacillus</taxon>
    </lineage>
</organism>
<reference evidence="9 10" key="1">
    <citation type="submission" date="2024-09" db="EMBL/GenBank/DDBJ databases">
        <authorList>
            <person name="Sun Q."/>
            <person name="Mori K."/>
        </authorList>
    </citation>
    <scope>NUCLEOTIDE SEQUENCE [LARGE SCALE GENOMIC DNA]</scope>
    <source>
        <strain evidence="9 10">CCM 7759</strain>
    </source>
</reference>
<dbReference type="EC" id="2.7.7.108" evidence="8"/>
<feature type="binding site" evidence="8">
    <location>
        <position position="187"/>
    </location>
    <ligand>
        <name>ATP</name>
        <dbReference type="ChEBI" id="CHEBI:30616"/>
    </ligand>
</feature>
<feature type="active site" description="Proton acceptor" evidence="8">
    <location>
        <position position="256"/>
    </location>
</feature>
<keyword evidence="7 8" id="KW-0460">Magnesium</keyword>
<comment type="cofactor">
    <cofactor evidence="8">
        <name>Mg(2+)</name>
        <dbReference type="ChEBI" id="CHEBI:18420"/>
    </cofactor>
    <cofactor evidence="8">
        <name>Mn(2+)</name>
        <dbReference type="ChEBI" id="CHEBI:29035"/>
    </cofactor>
</comment>
<feature type="binding site" evidence="8">
    <location>
        <position position="129"/>
    </location>
    <ligand>
        <name>ATP</name>
        <dbReference type="ChEBI" id="CHEBI:30616"/>
    </ligand>
</feature>
<feature type="binding site" evidence="8">
    <location>
        <position position="257"/>
    </location>
    <ligand>
        <name>Mg(2+)</name>
        <dbReference type="ChEBI" id="CHEBI:18420"/>
    </ligand>
</feature>
<dbReference type="PANTHER" id="PTHR12153">
    <property type="entry name" value="SELENOPROTEIN O"/>
    <property type="match status" value="1"/>
</dbReference>
<keyword evidence="6 8" id="KW-0067">ATP-binding</keyword>
<protein>
    <recommendedName>
        <fullName evidence="8">Protein nucleotidyltransferase YdiU</fullName>
        <ecNumber evidence="8">2.7.7.-</ecNumber>
    </recommendedName>
    <alternativeName>
        <fullName evidence="8">Protein adenylyltransferase YdiU</fullName>
        <ecNumber evidence="8">2.7.7.108</ecNumber>
    </alternativeName>
    <alternativeName>
        <fullName evidence="8">Protein uridylyltransferase YdiU</fullName>
        <ecNumber evidence="8">2.7.7.-</ecNumber>
    </alternativeName>
</protein>
<evidence type="ECO:0000256" key="3">
    <source>
        <dbReference type="ARBA" id="ARBA00022695"/>
    </source>
</evidence>
<evidence type="ECO:0000313" key="10">
    <source>
        <dbReference type="Proteomes" id="UP001589776"/>
    </source>
</evidence>
<comment type="catalytic activity">
    <reaction evidence="8">
        <text>L-histidyl-[protein] + UTP = N(tele)-(5'-uridylyl)-L-histidyl-[protein] + diphosphate</text>
        <dbReference type="Rhea" id="RHEA:83891"/>
        <dbReference type="Rhea" id="RHEA-COMP:9745"/>
        <dbReference type="Rhea" id="RHEA-COMP:20239"/>
        <dbReference type="ChEBI" id="CHEBI:29979"/>
        <dbReference type="ChEBI" id="CHEBI:33019"/>
        <dbReference type="ChEBI" id="CHEBI:46398"/>
        <dbReference type="ChEBI" id="CHEBI:233474"/>
    </reaction>
</comment>
<comment type="catalytic activity">
    <reaction evidence="8">
        <text>L-threonyl-[protein] + ATP = 3-O-(5'-adenylyl)-L-threonyl-[protein] + diphosphate</text>
        <dbReference type="Rhea" id="RHEA:54292"/>
        <dbReference type="Rhea" id="RHEA-COMP:11060"/>
        <dbReference type="Rhea" id="RHEA-COMP:13847"/>
        <dbReference type="ChEBI" id="CHEBI:30013"/>
        <dbReference type="ChEBI" id="CHEBI:30616"/>
        <dbReference type="ChEBI" id="CHEBI:33019"/>
        <dbReference type="ChEBI" id="CHEBI:138113"/>
        <dbReference type="EC" id="2.7.7.108"/>
    </reaction>
</comment>
<evidence type="ECO:0000256" key="4">
    <source>
        <dbReference type="ARBA" id="ARBA00022723"/>
    </source>
</evidence>
<dbReference type="Pfam" id="PF02696">
    <property type="entry name" value="SelO"/>
    <property type="match status" value="1"/>
</dbReference>
<evidence type="ECO:0000256" key="6">
    <source>
        <dbReference type="ARBA" id="ARBA00022840"/>
    </source>
</evidence>
<feature type="binding site" evidence="8">
    <location>
        <position position="94"/>
    </location>
    <ligand>
        <name>ATP</name>
        <dbReference type="ChEBI" id="CHEBI:30616"/>
    </ligand>
</feature>
<comment type="catalytic activity">
    <reaction evidence="8">
        <text>L-seryl-[protein] + ATP = 3-O-(5'-adenylyl)-L-seryl-[protein] + diphosphate</text>
        <dbReference type="Rhea" id="RHEA:58120"/>
        <dbReference type="Rhea" id="RHEA-COMP:9863"/>
        <dbReference type="Rhea" id="RHEA-COMP:15073"/>
        <dbReference type="ChEBI" id="CHEBI:29999"/>
        <dbReference type="ChEBI" id="CHEBI:30616"/>
        <dbReference type="ChEBI" id="CHEBI:33019"/>
        <dbReference type="ChEBI" id="CHEBI:142516"/>
        <dbReference type="EC" id="2.7.7.108"/>
    </reaction>
</comment>
<comment type="catalytic activity">
    <reaction evidence="8">
        <text>L-tyrosyl-[protein] + UTP = O-(5'-uridylyl)-L-tyrosyl-[protein] + diphosphate</text>
        <dbReference type="Rhea" id="RHEA:83887"/>
        <dbReference type="Rhea" id="RHEA-COMP:10136"/>
        <dbReference type="Rhea" id="RHEA-COMP:20238"/>
        <dbReference type="ChEBI" id="CHEBI:33019"/>
        <dbReference type="ChEBI" id="CHEBI:46398"/>
        <dbReference type="ChEBI" id="CHEBI:46858"/>
        <dbReference type="ChEBI" id="CHEBI:90602"/>
    </reaction>
</comment>
<comment type="caution">
    <text evidence="9">The sequence shown here is derived from an EMBL/GenBank/DDBJ whole genome shotgun (WGS) entry which is preliminary data.</text>
</comment>
<comment type="similarity">
    <text evidence="1 8">Belongs to the SELO family.</text>
</comment>